<dbReference type="Proteomes" id="UP000536275">
    <property type="component" value="Unassembled WGS sequence"/>
</dbReference>
<feature type="compositionally biased region" description="Acidic residues" evidence="1">
    <location>
        <begin position="47"/>
        <end position="60"/>
    </location>
</feature>
<organism evidence="2 3">
    <name type="scientific">Candida albicans</name>
    <name type="common">Yeast</name>
    <dbReference type="NCBI Taxonomy" id="5476"/>
    <lineage>
        <taxon>Eukaryota</taxon>
        <taxon>Fungi</taxon>
        <taxon>Dikarya</taxon>
        <taxon>Ascomycota</taxon>
        <taxon>Saccharomycotina</taxon>
        <taxon>Pichiomycetes</taxon>
        <taxon>Debaryomycetaceae</taxon>
        <taxon>Candida/Lodderomyces clade</taxon>
        <taxon>Candida</taxon>
    </lineage>
</organism>
<sequence length="197" mass="22187">MLDESDLEKNVGTGGIETSISSDDDDEEEEGEGEGNSSSRRDNNNNEVEEGPTDEVDSEYANEELLEEVGALENYNFNDLLENKSANKFLRSEQKIKHKNRPIHQRMDNSSMISEWNRLGHQQQHMPADYPYQWSSNVANLVKTRASIDNKKQFELGLHGSPESKAKSANLVKLAKSIGLNEVFDLITLDAQQKLFG</sequence>
<name>A0A8H6C2Z1_CANAX</name>
<reference evidence="2 3" key="1">
    <citation type="submission" date="2020-03" db="EMBL/GenBank/DDBJ databases">
        <title>FDA dAtabase for Regulatory Grade micrObial Sequences (FDA-ARGOS): Supporting development and validation of Infectious Disease Dx tests.</title>
        <authorList>
            <person name="Campos J."/>
            <person name="Goldberg B."/>
            <person name="Tallon L."/>
            <person name="Sadzewicz L."/>
            <person name="Vavikolanu K."/>
            <person name="Mehta A."/>
            <person name="Aluvathingal J."/>
            <person name="Nadendla S."/>
            <person name="Nandy P."/>
            <person name="Geyer C."/>
            <person name="Yan Y."/>
            <person name="Sichtig H."/>
        </authorList>
    </citation>
    <scope>NUCLEOTIDE SEQUENCE [LARGE SCALE GENOMIC DNA]</scope>
    <source>
        <strain evidence="2 3">FDAARGOS_656</strain>
    </source>
</reference>
<evidence type="ECO:0000256" key="1">
    <source>
        <dbReference type="SAM" id="MobiDB-lite"/>
    </source>
</evidence>
<evidence type="ECO:0000313" key="2">
    <source>
        <dbReference type="EMBL" id="KAF6071332.1"/>
    </source>
</evidence>
<dbReference type="AlphaFoldDB" id="A0A8H6C2Z1"/>
<accession>A0A8H6C2Z1</accession>
<protein>
    <submittedName>
        <fullName evidence="2">COP9 signalosome complex subunit 5 domain protein</fullName>
    </submittedName>
</protein>
<evidence type="ECO:0000313" key="3">
    <source>
        <dbReference type="Proteomes" id="UP000536275"/>
    </source>
</evidence>
<feature type="region of interest" description="Disordered" evidence="1">
    <location>
        <begin position="1"/>
        <end position="60"/>
    </location>
</feature>
<proteinExistence type="predicted"/>
<feature type="compositionally biased region" description="Acidic residues" evidence="1">
    <location>
        <begin position="22"/>
        <end position="33"/>
    </location>
</feature>
<comment type="caution">
    <text evidence="2">The sequence shown here is derived from an EMBL/GenBank/DDBJ whole genome shotgun (WGS) entry which is preliminary data.</text>
</comment>
<dbReference type="EMBL" id="JABWAD010000016">
    <property type="protein sequence ID" value="KAF6071332.1"/>
    <property type="molecule type" value="Genomic_DNA"/>
</dbReference>
<gene>
    <name evidence="2" type="primary">JAB1</name>
    <name evidence="2" type="ORF">FOB64_001079</name>
</gene>